<dbReference type="AlphaFoldDB" id="A0A0R3TBU7"/>
<dbReference type="STRING" id="102285.A0A0R3TBU7"/>
<dbReference type="EMBL" id="UZAE01003265">
    <property type="protein sequence ID" value="VDO00394.1"/>
    <property type="molecule type" value="Genomic_DNA"/>
</dbReference>
<reference evidence="1 2" key="2">
    <citation type="submission" date="2018-11" db="EMBL/GenBank/DDBJ databases">
        <authorList>
            <consortium name="Pathogen Informatics"/>
        </authorList>
    </citation>
    <scope>NUCLEOTIDE SEQUENCE [LARGE SCALE GENOMIC DNA]</scope>
</reference>
<reference evidence="3" key="1">
    <citation type="submission" date="2017-02" db="UniProtKB">
        <authorList>
            <consortium name="WormBaseParasite"/>
        </authorList>
    </citation>
    <scope>IDENTIFICATION</scope>
</reference>
<sequence length="563" mass="62958">MAILDSYVGEKIAATRLTKVKVVVDALKSTPAPTIVKQPPRINGASVFNIAIGEYITGCGEHYNVFVNDTALSFILRGEGNLGKTRYRFTQYSDPNQFYQVEVQSGVYQFQAKLVGGLYILSITTSGPDGESIEAHKIFEIQDPSDHAMVCQSFDQIKSVSYVSLLEFSTPSLKEVGLKILNEPGPFHFVKWMKQDVCLSPEIIPHPDIPSIVTANVDSFIVKVISLEDGKSFELLAANRRVCLPKTELNTNYLYTVIIYGSNKRYIHRDRHTILVANEPTMNVVIKIVRPLSWVSRSVISSPEETVLTGTCNYVICPRNKVLQWELTMSYPNFTYWKLSNKEMQKYTDGRTRSTLVISPQLLLQMPRKTHLIACLIIQEKVSMITKICKQYTVNMPEKCDSCYLNASNMIDDFQTVCVNCNCTSSQGDTFEFYTMTNSGTQSIAFGDSPSFCSYLPASDDAVTPCIRSLPGSMVIVRKCFHQIKFIPKTMDDIERQLDALLSDKNSLLEEAIISKNSNLLSAAVQVVSAQANKFMDFDHNQLGQSDVDAKRNKVGAVSFSVL</sequence>
<evidence type="ECO:0000313" key="1">
    <source>
        <dbReference type="EMBL" id="VDO00394.1"/>
    </source>
</evidence>
<organism evidence="3">
    <name type="scientific">Rodentolepis nana</name>
    <name type="common">Dwarf tapeworm</name>
    <name type="synonym">Hymenolepis nana</name>
    <dbReference type="NCBI Taxonomy" id="102285"/>
    <lineage>
        <taxon>Eukaryota</taxon>
        <taxon>Metazoa</taxon>
        <taxon>Spiralia</taxon>
        <taxon>Lophotrochozoa</taxon>
        <taxon>Platyhelminthes</taxon>
        <taxon>Cestoda</taxon>
        <taxon>Eucestoda</taxon>
        <taxon>Cyclophyllidea</taxon>
        <taxon>Hymenolepididae</taxon>
        <taxon>Rodentolepis</taxon>
    </lineage>
</organism>
<gene>
    <name evidence="1" type="ORF">HNAJ_LOCUS4534</name>
</gene>
<protein>
    <submittedName>
        <fullName evidence="3">REJ domain-containing protein</fullName>
    </submittedName>
</protein>
<name>A0A0R3TBU7_RODNA</name>
<dbReference type="Proteomes" id="UP000278807">
    <property type="component" value="Unassembled WGS sequence"/>
</dbReference>
<evidence type="ECO:0000313" key="3">
    <source>
        <dbReference type="WBParaSite" id="HNAJ_0000453601-mRNA-1"/>
    </source>
</evidence>
<dbReference type="OrthoDB" id="6275668at2759"/>
<keyword evidence="2" id="KW-1185">Reference proteome</keyword>
<accession>A0A0R3TBU7</accession>
<dbReference type="WBParaSite" id="HNAJ_0000453601-mRNA-1">
    <property type="protein sequence ID" value="HNAJ_0000453601-mRNA-1"/>
    <property type="gene ID" value="HNAJ_0000453601"/>
</dbReference>
<proteinExistence type="predicted"/>
<evidence type="ECO:0000313" key="2">
    <source>
        <dbReference type="Proteomes" id="UP000278807"/>
    </source>
</evidence>